<feature type="compositionally biased region" description="Acidic residues" evidence="1">
    <location>
        <begin position="188"/>
        <end position="198"/>
    </location>
</feature>
<evidence type="ECO:0000313" key="3">
    <source>
        <dbReference type="Proteomes" id="UP000799118"/>
    </source>
</evidence>
<gene>
    <name evidence="2" type="ORF">BT96DRAFT_1027111</name>
</gene>
<organism evidence="2 3">
    <name type="scientific">Gymnopus androsaceus JB14</name>
    <dbReference type="NCBI Taxonomy" id="1447944"/>
    <lineage>
        <taxon>Eukaryota</taxon>
        <taxon>Fungi</taxon>
        <taxon>Dikarya</taxon>
        <taxon>Basidiomycota</taxon>
        <taxon>Agaricomycotina</taxon>
        <taxon>Agaricomycetes</taxon>
        <taxon>Agaricomycetidae</taxon>
        <taxon>Agaricales</taxon>
        <taxon>Marasmiineae</taxon>
        <taxon>Omphalotaceae</taxon>
        <taxon>Gymnopus</taxon>
    </lineage>
</organism>
<sequence>MANPKGKKRCDKTSTGHQKARNSAAEDHHSLESEPAENPRSSRPKPVPNHKGTPAYDAQQKTSQTANVDAENFDAATALVAFQQYSHTSDTNKAPATHTNTIQVPPLRPKCIVLDPMDKVFARSMRMSEEEMIAQKRWALKNGSDAGKDSGAEDDLPITKLAEKHNEKKKVTVTAGTKSDEAPMDVSASEDNESEPDGDDKSAWKQLIGSVEQFDMPFKVPYQTSQHNLTGITSHTPFPTFLIALAAQMETRLSLLSCISYTASYKAKKVNADIMSEGESD</sequence>
<reference evidence="2" key="1">
    <citation type="journal article" date="2019" name="Environ. Microbiol.">
        <title>Fungal ecological strategies reflected in gene transcription - a case study of two litter decomposers.</title>
        <authorList>
            <person name="Barbi F."/>
            <person name="Kohler A."/>
            <person name="Barry K."/>
            <person name="Baskaran P."/>
            <person name="Daum C."/>
            <person name="Fauchery L."/>
            <person name="Ihrmark K."/>
            <person name="Kuo A."/>
            <person name="LaButti K."/>
            <person name="Lipzen A."/>
            <person name="Morin E."/>
            <person name="Grigoriev I.V."/>
            <person name="Henrissat B."/>
            <person name="Lindahl B."/>
            <person name="Martin F."/>
        </authorList>
    </citation>
    <scope>NUCLEOTIDE SEQUENCE</scope>
    <source>
        <strain evidence="2">JB14</strain>
    </source>
</reference>
<feature type="region of interest" description="Disordered" evidence="1">
    <location>
        <begin position="1"/>
        <end position="69"/>
    </location>
</feature>
<dbReference type="EMBL" id="ML770370">
    <property type="protein sequence ID" value="KAE9383663.1"/>
    <property type="molecule type" value="Genomic_DNA"/>
</dbReference>
<keyword evidence="3" id="KW-1185">Reference proteome</keyword>
<dbReference type="OrthoDB" id="3066647at2759"/>
<dbReference type="AlphaFoldDB" id="A0A6A4GE67"/>
<dbReference type="Proteomes" id="UP000799118">
    <property type="component" value="Unassembled WGS sequence"/>
</dbReference>
<proteinExistence type="predicted"/>
<feature type="compositionally biased region" description="Basic residues" evidence="1">
    <location>
        <begin position="1"/>
        <end position="10"/>
    </location>
</feature>
<name>A0A6A4GE67_9AGAR</name>
<protein>
    <submittedName>
        <fullName evidence="2">Uncharacterized protein</fullName>
    </submittedName>
</protein>
<evidence type="ECO:0000313" key="2">
    <source>
        <dbReference type="EMBL" id="KAE9383663.1"/>
    </source>
</evidence>
<feature type="region of interest" description="Disordered" evidence="1">
    <location>
        <begin position="167"/>
        <end position="202"/>
    </location>
</feature>
<accession>A0A6A4GE67</accession>
<evidence type="ECO:0000256" key="1">
    <source>
        <dbReference type="SAM" id="MobiDB-lite"/>
    </source>
</evidence>